<reference evidence="1" key="1">
    <citation type="submission" date="2023-03" db="EMBL/GenBank/DDBJ databases">
        <title>Massive genome expansion in bonnet fungi (Mycena s.s.) driven by repeated elements and novel gene families across ecological guilds.</title>
        <authorList>
            <consortium name="Lawrence Berkeley National Laboratory"/>
            <person name="Harder C.B."/>
            <person name="Miyauchi S."/>
            <person name="Viragh M."/>
            <person name="Kuo A."/>
            <person name="Thoen E."/>
            <person name="Andreopoulos B."/>
            <person name="Lu D."/>
            <person name="Skrede I."/>
            <person name="Drula E."/>
            <person name="Henrissat B."/>
            <person name="Morin E."/>
            <person name="Kohler A."/>
            <person name="Barry K."/>
            <person name="LaButti K."/>
            <person name="Morin E."/>
            <person name="Salamov A."/>
            <person name="Lipzen A."/>
            <person name="Mereny Z."/>
            <person name="Hegedus B."/>
            <person name="Baldrian P."/>
            <person name="Stursova M."/>
            <person name="Weitz H."/>
            <person name="Taylor A."/>
            <person name="Grigoriev I.V."/>
            <person name="Nagy L.G."/>
            <person name="Martin F."/>
            <person name="Kauserud H."/>
        </authorList>
    </citation>
    <scope>NUCLEOTIDE SEQUENCE</scope>
    <source>
        <strain evidence="1">CBHHK067</strain>
    </source>
</reference>
<dbReference type="AlphaFoldDB" id="A0AAD7BR33"/>
<dbReference type="EMBL" id="JARKIE010000556">
    <property type="protein sequence ID" value="KAJ7628088.1"/>
    <property type="molecule type" value="Genomic_DNA"/>
</dbReference>
<proteinExistence type="predicted"/>
<organism evidence="1 2">
    <name type="scientific">Mycena rosella</name>
    <name type="common">Pink bonnet</name>
    <name type="synonym">Agaricus rosellus</name>
    <dbReference type="NCBI Taxonomy" id="1033263"/>
    <lineage>
        <taxon>Eukaryota</taxon>
        <taxon>Fungi</taxon>
        <taxon>Dikarya</taxon>
        <taxon>Basidiomycota</taxon>
        <taxon>Agaricomycotina</taxon>
        <taxon>Agaricomycetes</taxon>
        <taxon>Agaricomycetidae</taxon>
        <taxon>Agaricales</taxon>
        <taxon>Marasmiineae</taxon>
        <taxon>Mycenaceae</taxon>
        <taxon>Mycena</taxon>
    </lineage>
</organism>
<sequence length="184" mass="19974">MDLGDLERLLSREARTRRCSEGASGGGGSSQARDIRGDIAAVELDGQIALMNWRTSSCVVILTRNSQHTSQIALAANCLVLTLIGPCGELQLACSPLPSPVSWALIDSVRGPSNHITVEDLPITCADTISLNGRTFTHGSSFISVYESPVDPGRFRVWFYLADDEMGTPCSYEFVVRESDVSWH</sequence>
<dbReference type="Proteomes" id="UP001221757">
    <property type="component" value="Unassembled WGS sequence"/>
</dbReference>
<keyword evidence="2" id="KW-1185">Reference proteome</keyword>
<comment type="caution">
    <text evidence="1">The sequence shown here is derived from an EMBL/GenBank/DDBJ whole genome shotgun (WGS) entry which is preliminary data.</text>
</comment>
<gene>
    <name evidence="1" type="ORF">B0H17DRAFT_1187939</name>
</gene>
<evidence type="ECO:0000313" key="2">
    <source>
        <dbReference type="Proteomes" id="UP001221757"/>
    </source>
</evidence>
<name>A0AAD7BR33_MYCRO</name>
<accession>A0AAD7BR33</accession>
<protein>
    <submittedName>
        <fullName evidence="1">Uncharacterized protein</fullName>
    </submittedName>
</protein>
<evidence type="ECO:0000313" key="1">
    <source>
        <dbReference type="EMBL" id="KAJ7628088.1"/>
    </source>
</evidence>